<feature type="transmembrane region" description="Helical" evidence="1">
    <location>
        <begin position="374"/>
        <end position="395"/>
    </location>
</feature>
<dbReference type="AlphaFoldDB" id="A0AAU8IEH2"/>
<sequence>MVQLSKLWEKRCSDNFQMQLRYWNLIGKNSGLMFFLYAMVIIGSFYYKKWLDGLPAEFPGALLLCAVLTLLSVRSPVRTFTRPADQVFLLPMEAHLSGYFRKSRVYSFIMQCLVLFLILLVGAPLYMHSGGTIQSWIIVIAAVFAAKAWNIDCHWQEQFIRYVLPLTLLRWGLTFLLLSMAFFRFPWIAVLFCLLVMILASVFLYHHQADSGLLNWGSVIEMEERQAMHFLRFANLFTDVPRLRHRVKARRLLSGLFPVRSFNRSAVYQQLFVKTFIRSDDYLGMYVRLTLIGSLACLLPVGYYTAFLVGSVVYLTGLQLLPLWKHPFPQALTGLYPVADAFRQHSFVRFVFILLSVQSFLLSIFAAIGARSPAGFPLFLAAGLAVSLIFSWVYIRRRVSGERNH</sequence>
<feature type="transmembrane region" description="Helical" evidence="1">
    <location>
        <begin position="105"/>
        <end position="127"/>
    </location>
</feature>
<feature type="transmembrane region" description="Helical" evidence="1">
    <location>
        <begin position="346"/>
        <end position="368"/>
    </location>
</feature>
<feature type="transmembrane region" description="Helical" evidence="1">
    <location>
        <begin position="187"/>
        <end position="205"/>
    </location>
</feature>
<feature type="transmembrane region" description="Helical" evidence="1">
    <location>
        <begin position="25"/>
        <end position="47"/>
    </location>
</feature>
<gene>
    <name evidence="2" type="ORF">ABNN70_14370</name>
</gene>
<dbReference type="GO" id="GO:0016020">
    <property type="term" value="C:membrane"/>
    <property type="evidence" value="ECO:0007669"/>
    <property type="project" value="InterPro"/>
</dbReference>
<dbReference type="InterPro" id="IPR010288">
    <property type="entry name" value="EcsB_ABC"/>
</dbReference>
<dbReference type="Pfam" id="PF05975">
    <property type="entry name" value="EcsB"/>
    <property type="match status" value="1"/>
</dbReference>
<proteinExistence type="predicted"/>
<dbReference type="PIRSF" id="PIRSF037259">
    <property type="entry name" value="EcsB_ABC"/>
    <property type="match status" value="1"/>
</dbReference>
<dbReference type="EMBL" id="CP159510">
    <property type="protein sequence ID" value="XCJ16799.1"/>
    <property type="molecule type" value="Genomic_DNA"/>
</dbReference>
<name>A0AAU8IEH2_9BACL</name>
<keyword evidence="1" id="KW-0472">Membrane</keyword>
<organism evidence="2">
    <name type="scientific">Sporolactobacillus sp. Y61</name>
    <dbReference type="NCBI Taxonomy" id="3160863"/>
    <lineage>
        <taxon>Bacteria</taxon>
        <taxon>Bacillati</taxon>
        <taxon>Bacillota</taxon>
        <taxon>Bacilli</taxon>
        <taxon>Bacillales</taxon>
        <taxon>Sporolactobacillaceae</taxon>
        <taxon>Sporolactobacillus</taxon>
    </lineage>
</organism>
<reference evidence="2" key="1">
    <citation type="submission" date="2024-06" db="EMBL/GenBank/DDBJ databases">
        <authorList>
            <person name="Fan A."/>
            <person name="Zhang F.Y."/>
            <person name="Zhang L."/>
        </authorList>
    </citation>
    <scope>NUCLEOTIDE SEQUENCE</scope>
    <source>
        <strain evidence="2">Y61</strain>
    </source>
</reference>
<evidence type="ECO:0000256" key="1">
    <source>
        <dbReference type="SAM" id="Phobius"/>
    </source>
</evidence>
<feature type="transmembrane region" description="Helical" evidence="1">
    <location>
        <begin position="53"/>
        <end position="73"/>
    </location>
</feature>
<protein>
    <submittedName>
        <fullName evidence="2">ABC transporter permease</fullName>
    </submittedName>
</protein>
<keyword evidence="1" id="KW-1133">Transmembrane helix</keyword>
<feature type="transmembrane region" description="Helical" evidence="1">
    <location>
        <begin position="133"/>
        <end position="150"/>
    </location>
</feature>
<dbReference type="RefSeq" id="WP_353948179.1">
    <property type="nucleotide sequence ID" value="NZ_CP159510.1"/>
</dbReference>
<accession>A0AAU8IEH2</accession>
<keyword evidence="1" id="KW-0812">Transmembrane</keyword>
<evidence type="ECO:0000313" key="2">
    <source>
        <dbReference type="EMBL" id="XCJ16799.1"/>
    </source>
</evidence>